<dbReference type="KEGG" id="mur:EQY75_03305"/>
<dbReference type="SUPFAM" id="SSF55060">
    <property type="entry name" value="GHMP Kinase, C-terminal domain"/>
    <property type="match status" value="1"/>
</dbReference>
<reference evidence="11 12" key="1">
    <citation type="submission" date="2019-01" db="EMBL/GenBank/DDBJ databases">
        <title>Muriicola soli sp. nov., isolated from soil.</title>
        <authorList>
            <person name="Kang H.J."/>
            <person name="Kim S.B."/>
        </authorList>
    </citation>
    <scope>NUCLEOTIDE SEQUENCE [LARGE SCALE GENOMIC DNA]</scope>
    <source>
        <strain evidence="11 12">MMS17-SY002</strain>
    </source>
</reference>
<dbReference type="PRINTS" id="PR00959">
    <property type="entry name" value="MEVGALKINASE"/>
</dbReference>
<dbReference type="GO" id="GO:0004335">
    <property type="term" value="F:galactokinase activity"/>
    <property type="evidence" value="ECO:0007669"/>
    <property type="project" value="UniProtKB-UniRule"/>
</dbReference>
<keyword evidence="5" id="KW-0067">ATP-binding</keyword>
<keyword evidence="2 11" id="KW-0808">Transferase</keyword>
<sequence>MNQNLSKSVRAAFTGQFKSQPFVVWAPGRINIIGEHTDYNLGYVLPAAIDMGISLALQRSIDEQCTLVASDLDESYTFQLFQDHPEVHQGWQTYFLGILEELRKAGKKIEPFNLLFSGNIPAGAGLSSSAALENAFIFGLNTLFELGLSPMEMVQISHLAEQSYVGVQCGIMDQYVSMFGRDNHAIFLDCQSLNSELIPLKDNEFEWLLLDTGVKHSLAESAYNQRRLSCESVAEQLGVNSLREVSIDLLHKNQEVIPKNDFQKALYVLQENKRVLLAVEAIKEMDYASLGKLMYESHMGLQHLYEVSCDKLNFLIDLSREQPCVLGARMMGADSEVVP</sequence>
<dbReference type="InterPro" id="IPR019539">
    <property type="entry name" value="GalKase_N"/>
</dbReference>
<dbReference type="PANTHER" id="PTHR10457:SF7">
    <property type="entry name" value="GALACTOKINASE-RELATED"/>
    <property type="match status" value="1"/>
</dbReference>
<dbReference type="OrthoDB" id="250531at2"/>
<dbReference type="InterPro" id="IPR006203">
    <property type="entry name" value="GHMP_knse_ATP-bd_CS"/>
</dbReference>
<dbReference type="GO" id="GO:0005524">
    <property type="term" value="F:ATP binding"/>
    <property type="evidence" value="ECO:0007669"/>
    <property type="project" value="UniProtKB-UniRule"/>
</dbReference>
<dbReference type="InterPro" id="IPR006206">
    <property type="entry name" value="Mevalonate/galactokinase"/>
</dbReference>
<evidence type="ECO:0000256" key="6">
    <source>
        <dbReference type="ARBA" id="ARBA00023144"/>
    </source>
</evidence>
<evidence type="ECO:0000256" key="3">
    <source>
        <dbReference type="ARBA" id="ARBA00022741"/>
    </source>
</evidence>
<name>A0A411E7S5_9FLAO</name>
<dbReference type="RefSeq" id="WP_129602856.1">
    <property type="nucleotide sequence ID" value="NZ_CP035544.1"/>
</dbReference>
<evidence type="ECO:0000259" key="9">
    <source>
        <dbReference type="Pfam" id="PF08544"/>
    </source>
</evidence>
<dbReference type="InterPro" id="IPR014721">
    <property type="entry name" value="Ribsml_uS5_D2-typ_fold_subgr"/>
</dbReference>
<evidence type="ECO:0000256" key="1">
    <source>
        <dbReference type="ARBA" id="ARBA00006566"/>
    </source>
</evidence>
<dbReference type="SUPFAM" id="SSF54211">
    <property type="entry name" value="Ribosomal protein S5 domain 2-like"/>
    <property type="match status" value="1"/>
</dbReference>
<protein>
    <recommendedName>
        <fullName evidence="7">Galactokinase</fullName>
        <ecNumber evidence="7">2.7.1.6</ecNumber>
    </recommendedName>
</protein>
<dbReference type="PANTHER" id="PTHR10457">
    <property type="entry name" value="MEVALONATE KINASE/GALACTOKINASE"/>
    <property type="match status" value="1"/>
</dbReference>
<dbReference type="FunFam" id="3.30.230.10:FF:000017">
    <property type="entry name" value="Galactokinase"/>
    <property type="match status" value="1"/>
</dbReference>
<dbReference type="Gene3D" id="3.30.230.10">
    <property type="match status" value="1"/>
</dbReference>
<evidence type="ECO:0000259" key="10">
    <source>
        <dbReference type="Pfam" id="PF10509"/>
    </source>
</evidence>
<dbReference type="Proteomes" id="UP000290889">
    <property type="component" value="Chromosome"/>
</dbReference>
<evidence type="ECO:0000313" key="12">
    <source>
        <dbReference type="Proteomes" id="UP000290889"/>
    </source>
</evidence>
<evidence type="ECO:0000256" key="7">
    <source>
        <dbReference type="NCBIfam" id="TIGR00131"/>
    </source>
</evidence>
<dbReference type="InterPro" id="IPR020568">
    <property type="entry name" value="Ribosomal_Su5_D2-typ_SF"/>
</dbReference>
<dbReference type="EC" id="2.7.1.6" evidence="7"/>
<dbReference type="PROSITE" id="PS00106">
    <property type="entry name" value="GALACTOKINASE"/>
    <property type="match status" value="1"/>
</dbReference>
<dbReference type="GO" id="GO:0005829">
    <property type="term" value="C:cytosol"/>
    <property type="evidence" value="ECO:0007669"/>
    <property type="project" value="TreeGrafter"/>
</dbReference>
<dbReference type="InterPro" id="IPR006204">
    <property type="entry name" value="GHMP_kinase_N_dom"/>
</dbReference>
<feature type="domain" description="GHMP kinase C-terminal" evidence="9">
    <location>
        <begin position="278"/>
        <end position="333"/>
    </location>
</feature>
<dbReference type="Gene3D" id="3.30.70.890">
    <property type="entry name" value="GHMP kinase, C-terminal domain"/>
    <property type="match status" value="1"/>
</dbReference>
<dbReference type="Pfam" id="PF10509">
    <property type="entry name" value="GalKase_gal_bdg"/>
    <property type="match status" value="1"/>
</dbReference>
<dbReference type="GO" id="GO:0006012">
    <property type="term" value="P:galactose metabolic process"/>
    <property type="evidence" value="ECO:0007669"/>
    <property type="project" value="UniProtKB-UniRule"/>
</dbReference>
<dbReference type="PRINTS" id="PR00473">
    <property type="entry name" value="GALCTOKINASE"/>
</dbReference>
<dbReference type="Pfam" id="PF00288">
    <property type="entry name" value="GHMP_kinases_N"/>
    <property type="match status" value="1"/>
</dbReference>
<evidence type="ECO:0000259" key="8">
    <source>
        <dbReference type="Pfam" id="PF00288"/>
    </source>
</evidence>
<dbReference type="PROSITE" id="PS00627">
    <property type="entry name" value="GHMP_KINASES_ATP"/>
    <property type="match status" value="1"/>
</dbReference>
<evidence type="ECO:0000313" key="11">
    <source>
        <dbReference type="EMBL" id="QBA63657.1"/>
    </source>
</evidence>
<dbReference type="InterPro" id="IPR013750">
    <property type="entry name" value="GHMP_kinase_C_dom"/>
</dbReference>
<keyword evidence="12" id="KW-1185">Reference proteome</keyword>
<dbReference type="NCBIfam" id="TIGR00131">
    <property type="entry name" value="gal_kin"/>
    <property type="match status" value="1"/>
</dbReference>
<evidence type="ECO:0000256" key="5">
    <source>
        <dbReference type="ARBA" id="ARBA00022840"/>
    </source>
</evidence>
<proteinExistence type="inferred from homology"/>
<dbReference type="EMBL" id="CP035544">
    <property type="protein sequence ID" value="QBA63657.1"/>
    <property type="molecule type" value="Genomic_DNA"/>
</dbReference>
<gene>
    <name evidence="11" type="primary">galK</name>
    <name evidence="11" type="ORF">EQY75_03305</name>
</gene>
<keyword evidence="4 11" id="KW-0418">Kinase</keyword>
<evidence type="ECO:0000256" key="2">
    <source>
        <dbReference type="ARBA" id="ARBA00022679"/>
    </source>
</evidence>
<accession>A0A411E7S5</accession>
<feature type="domain" description="GHMP kinase N-terminal" evidence="8">
    <location>
        <begin position="94"/>
        <end position="180"/>
    </location>
</feature>
<dbReference type="InterPro" id="IPR019741">
    <property type="entry name" value="Galactokinase_CS"/>
</dbReference>
<dbReference type="PIRSF" id="PIRSF000530">
    <property type="entry name" value="Galactokinase"/>
    <property type="match status" value="1"/>
</dbReference>
<dbReference type="AlphaFoldDB" id="A0A411E7S5"/>
<keyword evidence="6" id="KW-0119">Carbohydrate metabolism</keyword>
<dbReference type="Pfam" id="PF08544">
    <property type="entry name" value="GHMP_kinases_C"/>
    <property type="match status" value="1"/>
</dbReference>
<feature type="domain" description="Galactokinase N-terminal" evidence="10">
    <location>
        <begin position="12"/>
        <end position="58"/>
    </location>
</feature>
<organism evidence="11 12">
    <name type="scientific">Muriicola soli</name>
    <dbReference type="NCBI Taxonomy" id="2507538"/>
    <lineage>
        <taxon>Bacteria</taxon>
        <taxon>Pseudomonadati</taxon>
        <taxon>Bacteroidota</taxon>
        <taxon>Flavobacteriia</taxon>
        <taxon>Flavobacteriales</taxon>
        <taxon>Flavobacteriaceae</taxon>
        <taxon>Muriicola</taxon>
    </lineage>
</organism>
<dbReference type="InterPro" id="IPR036554">
    <property type="entry name" value="GHMP_kinase_C_sf"/>
</dbReference>
<dbReference type="InterPro" id="IPR000705">
    <property type="entry name" value="Galactokinase"/>
</dbReference>
<evidence type="ECO:0000256" key="4">
    <source>
        <dbReference type="ARBA" id="ARBA00022777"/>
    </source>
</evidence>
<keyword evidence="3" id="KW-0547">Nucleotide-binding</keyword>
<comment type="similarity">
    <text evidence="1">Belongs to the GHMP kinase family. GalK subfamily.</text>
</comment>
<keyword evidence="6" id="KW-0299">Galactose metabolism</keyword>